<name>A0ABV4F3D5_BRAEL</name>
<evidence type="ECO:0000313" key="2">
    <source>
        <dbReference type="EMBL" id="MEY9317462.1"/>
    </source>
</evidence>
<keyword evidence="3" id="KW-1185">Reference proteome</keyword>
<feature type="signal peptide" evidence="1">
    <location>
        <begin position="1"/>
        <end position="27"/>
    </location>
</feature>
<evidence type="ECO:0000313" key="3">
    <source>
        <dbReference type="Proteomes" id="UP001565471"/>
    </source>
</evidence>
<proteinExistence type="predicted"/>
<keyword evidence="1" id="KW-0732">Signal</keyword>
<dbReference type="EMBL" id="JBGBZA010000002">
    <property type="protein sequence ID" value="MEY9317462.1"/>
    <property type="molecule type" value="Genomic_DNA"/>
</dbReference>
<evidence type="ECO:0000256" key="1">
    <source>
        <dbReference type="SAM" id="SignalP"/>
    </source>
</evidence>
<sequence>MIVHILNRLVATTLMAIAAGIFTAAAAAEATPAKRRDSTCADGPR</sequence>
<dbReference type="RefSeq" id="WP_157790968.1">
    <property type="nucleotide sequence ID" value="NZ_JALJZB010000001.1"/>
</dbReference>
<reference evidence="2 3" key="1">
    <citation type="submission" date="2024-07" db="EMBL/GenBank/DDBJ databases">
        <title>Genomic Encyclopedia of Type Strains, Phase V (KMG-V): Genome sequencing to study the core and pangenomes of soil and plant-associated prokaryotes.</title>
        <authorList>
            <person name="Whitman W."/>
        </authorList>
    </citation>
    <scope>NUCLEOTIDE SEQUENCE [LARGE SCALE GENOMIC DNA]</scope>
    <source>
        <strain evidence="2 3">USDA 415</strain>
    </source>
</reference>
<dbReference type="Proteomes" id="UP001565471">
    <property type="component" value="Unassembled WGS sequence"/>
</dbReference>
<accession>A0ABV4F3D5</accession>
<protein>
    <submittedName>
        <fullName evidence="2">Uncharacterized protein</fullName>
    </submittedName>
</protein>
<feature type="chain" id="PRO_5047419301" evidence="1">
    <location>
        <begin position="28"/>
        <end position="45"/>
    </location>
</feature>
<comment type="caution">
    <text evidence="2">The sequence shown here is derived from an EMBL/GenBank/DDBJ whole genome shotgun (WGS) entry which is preliminary data.</text>
</comment>
<organism evidence="2 3">
    <name type="scientific">Bradyrhizobium elkanii</name>
    <dbReference type="NCBI Taxonomy" id="29448"/>
    <lineage>
        <taxon>Bacteria</taxon>
        <taxon>Pseudomonadati</taxon>
        <taxon>Pseudomonadota</taxon>
        <taxon>Alphaproteobacteria</taxon>
        <taxon>Hyphomicrobiales</taxon>
        <taxon>Nitrobacteraceae</taxon>
        <taxon>Bradyrhizobium</taxon>
    </lineage>
</organism>
<gene>
    <name evidence="2" type="ORF">ABIF29_004261</name>
</gene>